<proteinExistence type="inferred from homology"/>
<gene>
    <name evidence="7" type="ORF">C6P40_001727</name>
</gene>
<evidence type="ECO:0000313" key="7">
    <source>
        <dbReference type="EMBL" id="KAG0687894.1"/>
    </source>
</evidence>
<keyword evidence="3" id="KW-0732">Signal</keyword>
<evidence type="ECO:0000259" key="5">
    <source>
        <dbReference type="Pfam" id="PF05390"/>
    </source>
</evidence>
<dbReference type="GO" id="GO:0031505">
    <property type="term" value="P:fungal-type cell wall organization"/>
    <property type="evidence" value="ECO:0007669"/>
    <property type="project" value="TreeGrafter"/>
</dbReference>
<comment type="similarity">
    <text evidence="2">Belongs to the KRE9/KNH1 family.</text>
</comment>
<dbReference type="PANTHER" id="PTHR28154:SF1">
    <property type="entry name" value="CELL WALL SYNTHESIS PROTEIN KNH1-RELATED"/>
    <property type="match status" value="1"/>
</dbReference>
<dbReference type="EMBL" id="PUHW01000203">
    <property type="protein sequence ID" value="KAG0687894.1"/>
    <property type="molecule type" value="Genomic_DNA"/>
</dbReference>
<feature type="domain" description="Yeast cell wall synthesis Kre9/Knh1-like N-terminal" evidence="6">
    <location>
        <begin position="12"/>
        <end position="109"/>
    </location>
</feature>
<dbReference type="InterPro" id="IPR018466">
    <property type="entry name" value="Kre9/Knh1-like_N"/>
</dbReference>
<evidence type="ECO:0000313" key="8">
    <source>
        <dbReference type="Proteomes" id="UP000697127"/>
    </source>
</evidence>
<protein>
    <recommendedName>
        <fullName evidence="9">Cell wall synthesis protein KRE9</fullName>
    </recommendedName>
</protein>
<dbReference type="OrthoDB" id="2432613at2759"/>
<feature type="compositionally biased region" description="Polar residues" evidence="4">
    <location>
        <begin position="137"/>
        <end position="147"/>
    </location>
</feature>
<organism evidence="7 8">
    <name type="scientific">Pichia californica</name>
    <dbReference type="NCBI Taxonomy" id="460514"/>
    <lineage>
        <taxon>Eukaryota</taxon>
        <taxon>Fungi</taxon>
        <taxon>Dikarya</taxon>
        <taxon>Ascomycota</taxon>
        <taxon>Saccharomycotina</taxon>
        <taxon>Pichiomycetes</taxon>
        <taxon>Pichiales</taxon>
        <taxon>Pichiaceae</taxon>
        <taxon>Pichia</taxon>
    </lineage>
</organism>
<evidence type="ECO:0008006" key="9">
    <source>
        <dbReference type="Google" id="ProtNLM"/>
    </source>
</evidence>
<sequence>MMLIDTPDGTEEYSVVGGEVSIPVTWEDDGDDPSDDDITTYTFVLCTGENDAIHALATIKTVSNSSISDSTYNAVFESSVAAEGSFFIQIYSVLSNGGYMIRYSDRFNITGMTGTYKTSGSGSPPDGETNSDDDSASNRGDTSKSFTIPYTLQTGKTRYAPMQMQPNTEVTVSTWSRRFPSSDVTYYSTLHSEPVVLSTITPGWSYTMSSFFNYATPAPFPSVVGYYAASERLVSATLDSSYEEKRKLMKKRWAD</sequence>
<evidence type="ECO:0000259" key="6">
    <source>
        <dbReference type="Pfam" id="PF10342"/>
    </source>
</evidence>
<feature type="domain" description="Yeast cell wall synthesis Kre9/Knh1 C-terminal" evidence="5">
    <location>
        <begin position="143"/>
        <end position="239"/>
    </location>
</feature>
<keyword evidence="8" id="KW-1185">Reference proteome</keyword>
<dbReference type="InterPro" id="IPR008659">
    <property type="entry name" value="Kre9/Knh1_C"/>
</dbReference>
<accession>A0A9P6WIP6</accession>
<evidence type="ECO:0000256" key="1">
    <source>
        <dbReference type="ARBA" id="ARBA00004010"/>
    </source>
</evidence>
<dbReference type="GO" id="GO:0005576">
    <property type="term" value="C:extracellular region"/>
    <property type="evidence" value="ECO:0007669"/>
    <property type="project" value="TreeGrafter"/>
</dbReference>
<dbReference type="Pfam" id="PF10342">
    <property type="entry name" value="Kre9_KNH"/>
    <property type="match status" value="1"/>
</dbReference>
<reference evidence="7" key="1">
    <citation type="submission" date="2020-11" db="EMBL/GenBank/DDBJ databases">
        <title>Kefir isolates.</title>
        <authorList>
            <person name="Marcisauskas S."/>
            <person name="Kim Y."/>
            <person name="Blasche S."/>
        </authorList>
    </citation>
    <scope>NUCLEOTIDE SEQUENCE</scope>
    <source>
        <strain evidence="7">Olga-1</strain>
    </source>
</reference>
<dbReference type="GO" id="GO:0006078">
    <property type="term" value="P:(1-&gt;6)-beta-D-glucan biosynthetic process"/>
    <property type="evidence" value="ECO:0007669"/>
    <property type="project" value="InterPro"/>
</dbReference>
<name>A0A9P6WIP6_9ASCO</name>
<comment type="function">
    <text evidence="1">Involved in cell wall beta(1-&gt;6) glucan synthesis.</text>
</comment>
<feature type="region of interest" description="Disordered" evidence="4">
    <location>
        <begin position="116"/>
        <end position="147"/>
    </location>
</feature>
<dbReference type="Proteomes" id="UP000697127">
    <property type="component" value="Unassembled WGS sequence"/>
</dbReference>
<dbReference type="GO" id="GO:0042546">
    <property type="term" value="P:cell wall biogenesis"/>
    <property type="evidence" value="ECO:0007669"/>
    <property type="project" value="InterPro"/>
</dbReference>
<dbReference type="PANTHER" id="PTHR28154">
    <property type="entry name" value="CELL WALL SYNTHESIS PROTEIN KNH1-RELATED"/>
    <property type="match status" value="1"/>
</dbReference>
<dbReference type="AlphaFoldDB" id="A0A9P6WIP6"/>
<evidence type="ECO:0000256" key="3">
    <source>
        <dbReference type="ARBA" id="ARBA00022729"/>
    </source>
</evidence>
<comment type="caution">
    <text evidence="7">The sequence shown here is derived from an EMBL/GenBank/DDBJ whole genome shotgun (WGS) entry which is preliminary data.</text>
</comment>
<evidence type="ECO:0000256" key="2">
    <source>
        <dbReference type="ARBA" id="ARBA00006816"/>
    </source>
</evidence>
<dbReference type="InterPro" id="IPR045328">
    <property type="entry name" value="Kre9/Knh1"/>
</dbReference>
<dbReference type="Pfam" id="PF05390">
    <property type="entry name" value="Kre9_KNH1_C"/>
    <property type="match status" value="1"/>
</dbReference>
<evidence type="ECO:0000256" key="4">
    <source>
        <dbReference type="SAM" id="MobiDB-lite"/>
    </source>
</evidence>